<dbReference type="GO" id="GO:0004673">
    <property type="term" value="F:protein histidine kinase activity"/>
    <property type="evidence" value="ECO:0007669"/>
    <property type="project" value="UniProtKB-EC"/>
</dbReference>
<sequence length="73" mass="7466">SKHSGARTASVDVWRRDDRLLIQVSDDGRGGADAAGSGLGGLAERLEAVDGLLVVDSPAGGPTVITAELPWRA</sequence>
<name>A0A1H0CNT1_9ACTN</name>
<evidence type="ECO:0000256" key="5">
    <source>
        <dbReference type="ARBA" id="ARBA00023012"/>
    </source>
</evidence>
<evidence type="ECO:0000256" key="1">
    <source>
        <dbReference type="ARBA" id="ARBA00000085"/>
    </source>
</evidence>
<keyword evidence="5" id="KW-0902">Two-component regulatory system</keyword>
<accession>A0A1H0CNT1</accession>
<dbReference type="EC" id="2.7.13.3" evidence="2"/>
<evidence type="ECO:0000313" key="6">
    <source>
        <dbReference type="EMBL" id="SDN59495.1"/>
    </source>
</evidence>
<proteinExistence type="predicted"/>
<dbReference type="AlphaFoldDB" id="A0A1H0CNT1"/>
<dbReference type="STRING" id="1196353.SAMN05444921_130113"/>
<keyword evidence="4" id="KW-0418">Kinase</keyword>
<dbReference type="EMBL" id="FNHI01000030">
    <property type="protein sequence ID" value="SDN59495.1"/>
    <property type="molecule type" value="Genomic_DNA"/>
</dbReference>
<evidence type="ECO:0000313" key="7">
    <source>
        <dbReference type="Proteomes" id="UP000199063"/>
    </source>
</evidence>
<dbReference type="PANTHER" id="PTHR24421">
    <property type="entry name" value="NITRATE/NITRITE SENSOR PROTEIN NARX-RELATED"/>
    <property type="match status" value="1"/>
</dbReference>
<dbReference type="Proteomes" id="UP000199063">
    <property type="component" value="Unassembled WGS sequence"/>
</dbReference>
<keyword evidence="7" id="KW-1185">Reference proteome</keyword>
<evidence type="ECO:0000256" key="4">
    <source>
        <dbReference type="ARBA" id="ARBA00022777"/>
    </source>
</evidence>
<dbReference type="PANTHER" id="PTHR24421:SF10">
    <property type="entry name" value="NITRATE_NITRITE SENSOR PROTEIN NARQ"/>
    <property type="match status" value="1"/>
</dbReference>
<dbReference type="CDD" id="cd16917">
    <property type="entry name" value="HATPase_UhpB-NarQ-NarX-like"/>
    <property type="match status" value="1"/>
</dbReference>
<comment type="catalytic activity">
    <reaction evidence="1">
        <text>ATP + protein L-histidine = ADP + protein N-phospho-L-histidine.</text>
        <dbReference type="EC" id="2.7.13.3"/>
    </reaction>
</comment>
<dbReference type="SUPFAM" id="SSF55874">
    <property type="entry name" value="ATPase domain of HSP90 chaperone/DNA topoisomerase II/histidine kinase"/>
    <property type="match status" value="1"/>
</dbReference>
<gene>
    <name evidence="6" type="ORF">SAMN05444921_130113</name>
</gene>
<evidence type="ECO:0000256" key="2">
    <source>
        <dbReference type="ARBA" id="ARBA00012438"/>
    </source>
</evidence>
<dbReference type="Gene3D" id="3.30.565.10">
    <property type="entry name" value="Histidine kinase-like ATPase, C-terminal domain"/>
    <property type="match status" value="1"/>
</dbReference>
<keyword evidence="3" id="KW-0808">Transferase</keyword>
<reference evidence="7" key="1">
    <citation type="submission" date="2016-10" db="EMBL/GenBank/DDBJ databases">
        <authorList>
            <person name="Varghese N."/>
            <person name="Submissions S."/>
        </authorList>
    </citation>
    <scope>NUCLEOTIDE SEQUENCE [LARGE SCALE GENOMIC DNA]</scope>
    <source>
        <strain evidence="7">CGMCC 4.7042</strain>
    </source>
</reference>
<dbReference type="InterPro" id="IPR050482">
    <property type="entry name" value="Sensor_HK_TwoCompSys"/>
</dbReference>
<evidence type="ECO:0000256" key="3">
    <source>
        <dbReference type="ARBA" id="ARBA00022679"/>
    </source>
</evidence>
<feature type="non-terminal residue" evidence="6">
    <location>
        <position position="1"/>
    </location>
</feature>
<dbReference type="InterPro" id="IPR036890">
    <property type="entry name" value="HATPase_C_sf"/>
</dbReference>
<dbReference type="GO" id="GO:0000160">
    <property type="term" value="P:phosphorelay signal transduction system"/>
    <property type="evidence" value="ECO:0007669"/>
    <property type="project" value="UniProtKB-KW"/>
</dbReference>
<protein>
    <recommendedName>
        <fullName evidence="2">histidine kinase</fullName>
        <ecNumber evidence="2">2.7.13.3</ecNumber>
    </recommendedName>
</protein>
<organism evidence="6 7">
    <name type="scientific">Streptomyces wuyuanensis</name>
    <dbReference type="NCBI Taxonomy" id="1196353"/>
    <lineage>
        <taxon>Bacteria</taxon>
        <taxon>Bacillati</taxon>
        <taxon>Actinomycetota</taxon>
        <taxon>Actinomycetes</taxon>
        <taxon>Kitasatosporales</taxon>
        <taxon>Streptomycetaceae</taxon>
        <taxon>Streptomyces</taxon>
    </lineage>
</organism>